<evidence type="ECO:0000256" key="1">
    <source>
        <dbReference type="ARBA" id="ARBA00004651"/>
    </source>
</evidence>
<dbReference type="GO" id="GO:0005886">
    <property type="term" value="C:plasma membrane"/>
    <property type="evidence" value="ECO:0007669"/>
    <property type="project" value="UniProtKB-SubCell"/>
</dbReference>
<feature type="domain" description="ABC transmembrane type-1" evidence="9">
    <location>
        <begin position="92"/>
        <end position="305"/>
    </location>
</feature>
<keyword evidence="3" id="KW-1003">Cell membrane</keyword>
<dbReference type="PANTHER" id="PTHR30193">
    <property type="entry name" value="ABC TRANSPORTER PERMEASE PROTEIN"/>
    <property type="match status" value="1"/>
</dbReference>
<evidence type="ECO:0000313" key="11">
    <source>
        <dbReference type="Proteomes" id="UP000024001"/>
    </source>
</evidence>
<dbReference type="InterPro" id="IPR035906">
    <property type="entry name" value="MetI-like_sf"/>
</dbReference>
<dbReference type="RefSeq" id="WP_036309634.1">
    <property type="nucleotide sequence ID" value="NZ_CP031421.1"/>
</dbReference>
<name>A0A031FWJ7_9MICO</name>
<evidence type="ECO:0000256" key="2">
    <source>
        <dbReference type="ARBA" id="ARBA00022448"/>
    </source>
</evidence>
<feature type="transmembrane region" description="Helical" evidence="7">
    <location>
        <begin position="228"/>
        <end position="249"/>
    </location>
</feature>
<comment type="similarity">
    <text evidence="7">Belongs to the binding-protein-dependent transport system permease family.</text>
</comment>
<dbReference type="InterPro" id="IPR051393">
    <property type="entry name" value="ABC_transporter_permease"/>
</dbReference>
<feature type="region of interest" description="Disordered" evidence="8">
    <location>
        <begin position="1"/>
        <end position="22"/>
    </location>
</feature>
<keyword evidence="6 7" id="KW-0472">Membrane</keyword>
<comment type="subcellular location">
    <subcellularLocation>
        <location evidence="1 7">Cell membrane</location>
        <topology evidence="1 7">Multi-pass membrane protein</topology>
    </subcellularLocation>
</comment>
<dbReference type="CDD" id="cd06261">
    <property type="entry name" value="TM_PBP2"/>
    <property type="match status" value="1"/>
</dbReference>
<dbReference type="AlphaFoldDB" id="A0A031FWJ7"/>
<evidence type="ECO:0000256" key="8">
    <source>
        <dbReference type="SAM" id="MobiDB-lite"/>
    </source>
</evidence>
<dbReference type="PATRIC" id="fig|273677.3.peg.701"/>
<keyword evidence="11" id="KW-1185">Reference proteome</keyword>
<evidence type="ECO:0000256" key="3">
    <source>
        <dbReference type="ARBA" id="ARBA00022475"/>
    </source>
</evidence>
<dbReference type="Pfam" id="PF00528">
    <property type="entry name" value="BPD_transp_1"/>
    <property type="match status" value="1"/>
</dbReference>
<accession>A0A031FWJ7</accession>
<dbReference type="eggNOG" id="COG1175">
    <property type="taxonomic scope" value="Bacteria"/>
</dbReference>
<reference evidence="10 11" key="1">
    <citation type="submission" date="2014-03" db="EMBL/GenBank/DDBJ databases">
        <title>Draft Genome Sequences of 13 Willow Endophytes.</title>
        <authorList>
            <person name="Gan H.Y."/>
            <person name="Gan H.M."/>
            <person name="Savka M.A."/>
            <person name="Hudson A.O."/>
        </authorList>
    </citation>
    <scope>NUCLEOTIDE SEQUENCE [LARGE SCALE GENOMIC DNA]</scope>
    <source>
        <strain evidence="10 11">RIT293</strain>
    </source>
</reference>
<dbReference type="GeneID" id="91432979"/>
<dbReference type="KEGG" id="moo:BWL13_02625"/>
<dbReference type="OrthoDB" id="4319190at2"/>
<dbReference type="SUPFAM" id="SSF161098">
    <property type="entry name" value="MetI-like"/>
    <property type="match status" value="1"/>
</dbReference>
<keyword evidence="5 7" id="KW-1133">Transmembrane helix</keyword>
<dbReference type="PROSITE" id="PS50928">
    <property type="entry name" value="ABC_TM1"/>
    <property type="match status" value="1"/>
</dbReference>
<gene>
    <name evidence="10" type="ORF">BW34_00716</name>
</gene>
<evidence type="ECO:0000256" key="7">
    <source>
        <dbReference type="RuleBase" id="RU363032"/>
    </source>
</evidence>
<evidence type="ECO:0000256" key="5">
    <source>
        <dbReference type="ARBA" id="ARBA00022989"/>
    </source>
</evidence>
<feature type="transmembrane region" description="Helical" evidence="7">
    <location>
        <begin position="33"/>
        <end position="52"/>
    </location>
</feature>
<dbReference type="GO" id="GO:0055085">
    <property type="term" value="P:transmembrane transport"/>
    <property type="evidence" value="ECO:0007669"/>
    <property type="project" value="InterPro"/>
</dbReference>
<evidence type="ECO:0000256" key="6">
    <source>
        <dbReference type="ARBA" id="ARBA00023136"/>
    </source>
</evidence>
<evidence type="ECO:0000259" key="9">
    <source>
        <dbReference type="PROSITE" id="PS50928"/>
    </source>
</evidence>
<dbReference type="Proteomes" id="UP000024001">
    <property type="component" value="Unassembled WGS sequence"/>
</dbReference>
<proteinExistence type="inferred from homology"/>
<comment type="caution">
    <text evidence="10">The sequence shown here is derived from an EMBL/GenBank/DDBJ whole genome shotgun (WGS) entry which is preliminary data.</text>
</comment>
<sequence length="316" mass="34386">MTATITPDASAPAAGAPGAPSRRRKRAFGRYRMAPFLFTIVTAALFALFFLWPGVLGLSYSLTDFRGWGDANFVGLDNYTKLFGDPSFYGALARTFVFALFSVPLSYALSLGMAVAINATHAKGKTAARIIFFLPWLVSPIVTGVIWRWMFGESFGFVNFVIGMLGGERLPWSSNADLSLFVVIVASSWGGAAFNMLLFVAALNNVPQSYYEAAELDGANGWQRFRSITLPSIAPTSVLVILLSTLGHMKEFALIQSLNGGGPGTQNRLVVQYIYETGFKQSEIGYASAASMVLLVILMIIAIIQLRISRRSNNSW</sequence>
<feature type="compositionally biased region" description="Low complexity" evidence="8">
    <location>
        <begin position="7"/>
        <end position="20"/>
    </location>
</feature>
<keyword evidence="2 7" id="KW-0813">Transport</keyword>
<feature type="transmembrane region" description="Helical" evidence="7">
    <location>
        <begin position="284"/>
        <end position="306"/>
    </location>
</feature>
<evidence type="ECO:0000313" key="10">
    <source>
        <dbReference type="EMBL" id="EZP29199.1"/>
    </source>
</evidence>
<keyword evidence="4 7" id="KW-0812">Transmembrane</keyword>
<evidence type="ECO:0000256" key="4">
    <source>
        <dbReference type="ARBA" id="ARBA00022692"/>
    </source>
</evidence>
<dbReference type="EMBL" id="JFYO01000002">
    <property type="protein sequence ID" value="EZP29199.1"/>
    <property type="molecule type" value="Genomic_DNA"/>
</dbReference>
<feature type="transmembrane region" description="Helical" evidence="7">
    <location>
        <begin position="96"/>
        <end position="118"/>
    </location>
</feature>
<dbReference type="InterPro" id="IPR000515">
    <property type="entry name" value="MetI-like"/>
</dbReference>
<feature type="transmembrane region" description="Helical" evidence="7">
    <location>
        <begin position="130"/>
        <end position="150"/>
    </location>
</feature>
<dbReference type="Gene3D" id="1.10.3720.10">
    <property type="entry name" value="MetI-like"/>
    <property type="match status" value="1"/>
</dbReference>
<dbReference type="PANTHER" id="PTHR30193:SF41">
    <property type="entry name" value="DIACETYLCHITOBIOSE UPTAKE SYSTEM PERMEASE PROTEIN NGCF"/>
    <property type="match status" value="1"/>
</dbReference>
<organism evidence="10 11">
    <name type="scientific">Microbacterium oleivorans</name>
    <dbReference type="NCBI Taxonomy" id="273677"/>
    <lineage>
        <taxon>Bacteria</taxon>
        <taxon>Bacillati</taxon>
        <taxon>Actinomycetota</taxon>
        <taxon>Actinomycetes</taxon>
        <taxon>Micrococcales</taxon>
        <taxon>Microbacteriaceae</taxon>
        <taxon>Microbacterium</taxon>
    </lineage>
</organism>
<feature type="transmembrane region" description="Helical" evidence="7">
    <location>
        <begin position="178"/>
        <end position="203"/>
    </location>
</feature>
<protein>
    <submittedName>
        <fullName evidence="10">Sugar ABC transporter permease protein</fullName>
    </submittedName>
</protein>